<dbReference type="PRINTS" id="PR00385">
    <property type="entry name" value="P450"/>
</dbReference>
<dbReference type="EMBL" id="JAPQKQ010000001">
    <property type="protein sequence ID" value="KAJ5213536.1"/>
    <property type="molecule type" value="Genomic_DNA"/>
</dbReference>
<evidence type="ECO:0000256" key="10">
    <source>
        <dbReference type="SAM" id="MobiDB-lite"/>
    </source>
</evidence>
<evidence type="ECO:0000256" key="8">
    <source>
        <dbReference type="PIRSR" id="PIRSR602401-1"/>
    </source>
</evidence>
<evidence type="ECO:0008006" key="14">
    <source>
        <dbReference type="Google" id="ProtNLM"/>
    </source>
</evidence>
<evidence type="ECO:0000256" key="3">
    <source>
        <dbReference type="ARBA" id="ARBA00022617"/>
    </source>
</evidence>
<feature type="compositionally biased region" description="Polar residues" evidence="10">
    <location>
        <begin position="276"/>
        <end position="296"/>
    </location>
</feature>
<keyword evidence="3 8" id="KW-0349">Heme</keyword>
<organism evidence="12 13">
    <name type="scientific">Penicillium cf. viridicatum</name>
    <dbReference type="NCBI Taxonomy" id="2972119"/>
    <lineage>
        <taxon>Eukaryota</taxon>
        <taxon>Fungi</taxon>
        <taxon>Dikarya</taxon>
        <taxon>Ascomycota</taxon>
        <taxon>Pezizomycotina</taxon>
        <taxon>Eurotiomycetes</taxon>
        <taxon>Eurotiomycetidae</taxon>
        <taxon>Eurotiales</taxon>
        <taxon>Aspergillaceae</taxon>
        <taxon>Penicillium</taxon>
    </lineage>
</organism>
<dbReference type="FunFam" id="1.10.630.10:FF:000050">
    <property type="entry name" value="Cytochrome P450 monooxygenase"/>
    <property type="match status" value="1"/>
</dbReference>
<keyword evidence="13" id="KW-1185">Reference proteome</keyword>
<dbReference type="GO" id="GO:0005506">
    <property type="term" value="F:iron ion binding"/>
    <property type="evidence" value="ECO:0007669"/>
    <property type="project" value="InterPro"/>
</dbReference>
<dbReference type="PRINTS" id="PR00463">
    <property type="entry name" value="EP450I"/>
</dbReference>
<evidence type="ECO:0000256" key="5">
    <source>
        <dbReference type="ARBA" id="ARBA00023002"/>
    </source>
</evidence>
<evidence type="ECO:0000256" key="11">
    <source>
        <dbReference type="SAM" id="Phobius"/>
    </source>
</evidence>
<dbReference type="AlphaFoldDB" id="A0A9W9N5F9"/>
<evidence type="ECO:0000313" key="12">
    <source>
        <dbReference type="EMBL" id="KAJ5213536.1"/>
    </source>
</evidence>
<feature type="binding site" description="axial binding residue" evidence="8">
    <location>
        <position position="490"/>
    </location>
    <ligand>
        <name>heme</name>
        <dbReference type="ChEBI" id="CHEBI:30413"/>
    </ligand>
    <ligandPart>
        <name>Fe</name>
        <dbReference type="ChEBI" id="CHEBI:18248"/>
    </ligandPart>
</feature>
<dbReference type="PANTHER" id="PTHR24305">
    <property type="entry name" value="CYTOCHROME P450"/>
    <property type="match status" value="1"/>
</dbReference>
<accession>A0A9W9N5F9</accession>
<comment type="cofactor">
    <cofactor evidence="1 8">
        <name>heme</name>
        <dbReference type="ChEBI" id="CHEBI:30413"/>
    </cofactor>
</comment>
<keyword evidence="5 9" id="KW-0560">Oxidoreductase</keyword>
<name>A0A9W9N5F9_9EURO</name>
<dbReference type="GO" id="GO:0016705">
    <property type="term" value="F:oxidoreductase activity, acting on paired donors, with incorporation or reduction of molecular oxygen"/>
    <property type="evidence" value="ECO:0007669"/>
    <property type="project" value="InterPro"/>
</dbReference>
<reference evidence="12" key="1">
    <citation type="submission" date="2022-11" db="EMBL/GenBank/DDBJ databases">
        <authorList>
            <person name="Petersen C."/>
        </authorList>
    </citation>
    <scope>NUCLEOTIDE SEQUENCE</scope>
    <source>
        <strain evidence="12">IBT 20477</strain>
    </source>
</reference>
<dbReference type="GO" id="GO:0004497">
    <property type="term" value="F:monooxygenase activity"/>
    <property type="evidence" value="ECO:0007669"/>
    <property type="project" value="UniProtKB-KW"/>
</dbReference>
<keyword evidence="11" id="KW-0812">Transmembrane</keyword>
<dbReference type="Pfam" id="PF00067">
    <property type="entry name" value="p450"/>
    <property type="match status" value="1"/>
</dbReference>
<dbReference type="GO" id="GO:0020037">
    <property type="term" value="F:heme binding"/>
    <property type="evidence" value="ECO:0007669"/>
    <property type="project" value="InterPro"/>
</dbReference>
<evidence type="ECO:0000313" key="13">
    <source>
        <dbReference type="Proteomes" id="UP001150942"/>
    </source>
</evidence>
<dbReference type="InterPro" id="IPR001128">
    <property type="entry name" value="Cyt_P450"/>
</dbReference>
<dbReference type="Gene3D" id="1.10.630.10">
    <property type="entry name" value="Cytochrome P450"/>
    <property type="match status" value="1"/>
</dbReference>
<feature type="compositionally biased region" description="Pro residues" evidence="10">
    <location>
        <begin position="299"/>
        <end position="310"/>
    </location>
</feature>
<keyword evidence="6 8" id="KW-0408">Iron</keyword>
<dbReference type="SUPFAM" id="SSF48264">
    <property type="entry name" value="Cytochrome P450"/>
    <property type="match status" value="1"/>
</dbReference>
<comment type="caution">
    <text evidence="12">The sequence shown here is derived from an EMBL/GenBank/DDBJ whole genome shotgun (WGS) entry which is preliminary data.</text>
</comment>
<comment type="similarity">
    <text evidence="2 9">Belongs to the cytochrome P450 family.</text>
</comment>
<keyword evidence="4 8" id="KW-0479">Metal-binding</keyword>
<keyword evidence="11" id="KW-1133">Transmembrane helix</keyword>
<dbReference type="CDD" id="cd11060">
    <property type="entry name" value="CYP57A1-like"/>
    <property type="match status" value="1"/>
</dbReference>
<proteinExistence type="inferred from homology"/>
<evidence type="ECO:0000256" key="9">
    <source>
        <dbReference type="RuleBase" id="RU000461"/>
    </source>
</evidence>
<evidence type="ECO:0000256" key="7">
    <source>
        <dbReference type="ARBA" id="ARBA00023033"/>
    </source>
</evidence>
<protein>
    <recommendedName>
        <fullName evidence="14">Pisatin demethylase</fullName>
    </recommendedName>
</protein>
<dbReference type="GO" id="GO:0043386">
    <property type="term" value="P:mycotoxin biosynthetic process"/>
    <property type="evidence" value="ECO:0007669"/>
    <property type="project" value="UniProtKB-ARBA"/>
</dbReference>
<evidence type="ECO:0000256" key="6">
    <source>
        <dbReference type="ARBA" id="ARBA00023004"/>
    </source>
</evidence>
<dbReference type="InterPro" id="IPR050121">
    <property type="entry name" value="Cytochrome_P450_monoxygenase"/>
</dbReference>
<dbReference type="PROSITE" id="PS00086">
    <property type="entry name" value="CYTOCHROME_P450"/>
    <property type="match status" value="1"/>
</dbReference>
<evidence type="ECO:0000256" key="1">
    <source>
        <dbReference type="ARBA" id="ARBA00001971"/>
    </source>
</evidence>
<dbReference type="InterPro" id="IPR002401">
    <property type="entry name" value="Cyt_P450_E_grp-I"/>
</dbReference>
<evidence type="ECO:0000256" key="2">
    <source>
        <dbReference type="ARBA" id="ARBA00010617"/>
    </source>
</evidence>
<feature type="transmembrane region" description="Helical" evidence="11">
    <location>
        <begin position="6"/>
        <end position="24"/>
    </location>
</feature>
<reference evidence="12" key="2">
    <citation type="journal article" date="2023" name="IMA Fungus">
        <title>Comparative genomic study of the Penicillium genus elucidates a diverse pangenome and 15 lateral gene transfer events.</title>
        <authorList>
            <person name="Petersen C."/>
            <person name="Sorensen T."/>
            <person name="Nielsen M.R."/>
            <person name="Sondergaard T.E."/>
            <person name="Sorensen J.L."/>
            <person name="Fitzpatrick D.A."/>
            <person name="Frisvad J.C."/>
            <person name="Nielsen K.L."/>
        </authorList>
    </citation>
    <scope>NUCLEOTIDE SEQUENCE</scope>
    <source>
        <strain evidence="12">IBT 20477</strain>
    </source>
</reference>
<dbReference type="InterPro" id="IPR036396">
    <property type="entry name" value="Cyt_P450_sf"/>
</dbReference>
<feature type="region of interest" description="Disordered" evidence="10">
    <location>
        <begin position="276"/>
        <end position="313"/>
    </location>
</feature>
<dbReference type="InterPro" id="IPR017972">
    <property type="entry name" value="Cyt_P450_CS"/>
</dbReference>
<evidence type="ECO:0000256" key="4">
    <source>
        <dbReference type="ARBA" id="ARBA00022723"/>
    </source>
</evidence>
<sequence>MLLTSFPVESIAAIVILTIIVHLLRNKYSNGIHHIPGPLFASFTDLYRLYLAWTGNTQTHHLRLHKKHGPIVRLGPRTVSINDPDAHRTIYGIKSGFTKSAFYPVQATVAKGQTLQSLFNTRDEGFHARLRRAVASGYAMSTLVEFEPLVDSTITAFLGQLEERYAGVETGTLHERKKKEEETGEALCDFGQWLQFYAFDVIGELTFSKRLGFVERGEDVDGIIGNLEWLLRYGAVIGQLPILDRLFLKNPLRLWLSSLGYLNSSSPVVKFSQTRMHMGSQDETTANTSRSSSKSNPDPQQPSPGPPGPPQRRDFLTRFLEAQKKDPEFITNQKVLTLTVTNMFAGSDTTAISLRAIFYNILRNADVQQRLTAEISALRRQQGPDGYLKWTLLSEAPYLSAVIKESLRCHPAVGLLLERIVPTTGLHACGYDIPAGTIVGCNAWVLHQNEEIFAPDPGSFMPSRWIDADKEQRRLMDGALFSFGAGARSCIGRNVSLLEMYKLVPAVLERFELELADPDREWKLFNAWFVKQSEFYVRISRRDPRQG</sequence>
<keyword evidence="11" id="KW-0472">Membrane</keyword>
<dbReference type="PANTHER" id="PTHR24305:SF232">
    <property type="entry name" value="P450, PUTATIVE (EUROFUNG)-RELATED"/>
    <property type="match status" value="1"/>
</dbReference>
<gene>
    <name evidence="12" type="ORF">N7449_000705</name>
</gene>
<dbReference type="Proteomes" id="UP001150942">
    <property type="component" value="Unassembled WGS sequence"/>
</dbReference>
<keyword evidence="7 9" id="KW-0503">Monooxygenase</keyword>
<dbReference type="OrthoDB" id="3934656at2759"/>